<dbReference type="OrthoDB" id="6194874at2"/>
<accession>A0A1H3X6G9</accession>
<feature type="transmembrane region" description="Helical" evidence="1">
    <location>
        <begin position="146"/>
        <end position="163"/>
    </location>
</feature>
<organism evidence="2 3">
    <name type="scientific">Desulfuromusa kysingii</name>
    <dbReference type="NCBI Taxonomy" id="37625"/>
    <lineage>
        <taxon>Bacteria</taxon>
        <taxon>Pseudomonadati</taxon>
        <taxon>Thermodesulfobacteriota</taxon>
        <taxon>Desulfuromonadia</taxon>
        <taxon>Desulfuromonadales</taxon>
        <taxon>Geopsychrobacteraceae</taxon>
        <taxon>Desulfuromusa</taxon>
    </lineage>
</organism>
<feature type="transmembrane region" description="Helical" evidence="1">
    <location>
        <begin position="169"/>
        <end position="187"/>
    </location>
</feature>
<dbReference type="EMBL" id="FNQN01000002">
    <property type="protein sequence ID" value="SDZ94541.1"/>
    <property type="molecule type" value="Genomic_DNA"/>
</dbReference>
<keyword evidence="3" id="KW-1185">Reference proteome</keyword>
<name>A0A1H3X6G9_9BACT</name>
<feature type="transmembrane region" description="Helical" evidence="1">
    <location>
        <begin position="6"/>
        <end position="24"/>
    </location>
</feature>
<dbReference type="RefSeq" id="WP_092345017.1">
    <property type="nucleotide sequence ID" value="NZ_FNQN01000002.1"/>
</dbReference>
<reference evidence="2 3" key="1">
    <citation type="submission" date="2016-10" db="EMBL/GenBank/DDBJ databases">
        <authorList>
            <person name="de Groot N.N."/>
        </authorList>
    </citation>
    <scope>NUCLEOTIDE SEQUENCE [LARGE SCALE GENOMIC DNA]</scope>
    <source>
        <strain evidence="2 3">DSM 7343</strain>
    </source>
</reference>
<feature type="transmembrane region" description="Helical" evidence="1">
    <location>
        <begin position="60"/>
        <end position="80"/>
    </location>
</feature>
<feature type="transmembrane region" description="Helical" evidence="1">
    <location>
        <begin position="92"/>
        <end position="110"/>
    </location>
</feature>
<keyword evidence="1" id="KW-0472">Membrane</keyword>
<feature type="transmembrane region" description="Helical" evidence="1">
    <location>
        <begin position="122"/>
        <end position="139"/>
    </location>
</feature>
<proteinExistence type="predicted"/>
<keyword evidence="1" id="KW-1133">Transmembrane helix</keyword>
<feature type="transmembrane region" description="Helical" evidence="1">
    <location>
        <begin position="36"/>
        <end position="54"/>
    </location>
</feature>
<evidence type="ECO:0008006" key="4">
    <source>
        <dbReference type="Google" id="ProtNLM"/>
    </source>
</evidence>
<gene>
    <name evidence="2" type="ORF">SAMN05660420_00829</name>
</gene>
<evidence type="ECO:0000256" key="1">
    <source>
        <dbReference type="SAM" id="Phobius"/>
    </source>
</evidence>
<dbReference type="Proteomes" id="UP000199409">
    <property type="component" value="Unassembled WGS sequence"/>
</dbReference>
<evidence type="ECO:0000313" key="2">
    <source>
        <dbReference type="EMBL" id="SDZ94541.1"/>
    </source>
</evidence>
<protein>
    <recommendedName>
        <fullName evidence="4">Nicotinamide riboside transporter PnuC</fullName>
    </recommendedName>
</protein>
<evidence type="ECO:0000313" key="3">
    <source>
        <dbReference type="Proteomes" id="UP000199409"/>
    </source>
</evidence>
<dbReference type="STRING" id="37625.SAMN05660420_00829"/>
<sequence length="193" mass="21263">MDLLLQVWGGSFYLANKILLAVALSRTDKNKRLFRLLGWWIYILGVPAWVIVLASKQNWIAASIEAGGVPSMLLGLYSVYKQSQAAPKKLIRLAKSVTYAAIIFGIGYSIYTNGGINSLTQLLEIGTVVGFLLGSYLLALNQLTGWLFFALMNGSMATLMLIQDKPILSIQQLCSLCFVVYGFIVATKMKNRS</sequence>
<keyword evidence="1" id="KW-0812">Transmembrane</keyword>
<dbReference type="AlphaFoldDB" id="A0A1H3X6G9"/>